<feature type="region of interest" description="Disordered" evidence="7">
    <location>
        <begin position="169"/>
        <end position="204"/>
    </location>
</feature>
<dbReference type="InterPro" id="IPR003035">
    <property type="entry name" value="RWP-RK_dom"/>
</dbReference>
<feature type="compositionally biased region" description="Polar residues" evidence="7">
    <location>
        <begin position="294"/>
        <end position="308"/>
    </location>
</feature>
<feature type="domain" description="RWP-RK" evidence="8">
    <location>
        <begin position="1"/>
        <end position="83"/>
    </location>
</feature>
<proteinExistence type="predicted"/>
<dbReference type="PROSITE" id="PS51519">
    <property type="entry name" value="RWP_RK"/>
    <property type="match status" value="1"/>
</dbReference>
<keyword evidence="6" id="KW-0539">Nucleus</keyword>
<evidence type="ECO:0000256" key="5">
    <source>
        <dbReference type="ARBA" id="ARBA00023163"/>
    </source>
</evidence>
<evidence type="ECO:0000313" key="9">
    <source>
        <dbReference type="EMBL" id="CAE2325304.1"/>
    </source>
</evidence>
<evidence type="ECO:0000256" key="2">
    <source>
        <dbReference type="ARBA" id="ARBA00023015"/>
    </source>
</evidence>
<name>A0A7S4URQ3_GUITH</name>
<protein>
    <recommendedName>
        <fullName evidence="8">RWP-RK domain-containing protein</fullName>
    </recommendedName>
</protein>
<feature type="compositionally biased region" description="Polar residues" evidence="7">
    <location>
        <begin position="103"/>
        <end position="114"/>
    </location>
</feature>
<accession>A0A7S4URQ3</accession>
<sequence length="405" mass="44399">MSAASPKNLPSGQGITAENLREFLHLPVKEVAKQFGICLSSLKKVCRQHGIIRWPYRRMQMIEKKIKLLELKSPEDSQDRMKALQELKKLQREREELPHTYGSPHSKSSFSTPEHSPRKSLCPSKLAGDVLEECPTAPCRAVHELPREGLAKDAGATYVSMIAEDLHASNDASRKSQTLRDVASERRETRPANSGHTQSDEDRTVKLELSLPPEIAAQLSAGAQIVFHQENGHTKVEILSFGKKDKLERQSVKAQHQIADKAPQAPARPSKISDDDMIDSLVQCAKSHDGDAAAQQNFGSTSKASRSSDPMPISDLDDALVQALAADACSETKPHARSSACSDADLVAALAGCVNSSEKEADAHPCSRPNSPFTCMVEWFDNAHEDIGHLHHSYLDDDGILEPLM</sequence>
<keyword evidence="5" id="KW-0804">Transcription</keyword>
<keyword evidence="4" id="KW-0238">DNA-binding</keyword>
<evidence type="ECO:0000256" key="7">
    <source>
        <dbReference type="SAM" id="MobiDB-lite"/>
    </source>
</evidence>
<evidence type="ECO:0000259" key="8">
    <source>
        <dbReference type="PROSITE" id="PS51519"/>
    </source>
</evidence>
<keyword evidence="3" id="KW-0175">Coiled coil</keyword>
<evidence type="ECO:0000256" key="3">
    <source>
        <dbReference type="ARBA" id="ARBA00023054"/>
    </source>
</evidence>
<dbReference type="PANTHER" id="PTHR46373">
    <property type="entry name" value="PROTEIN RKD4"/>
    <property type="match status" value="1"/>
</dbReference>
<comment type="function">
    <text evidence="1">Putative transcription factor.</text>
</comment>
<evidence type="ECO:0000256" key="4">
    <source>
        <dbReference type="ARBA" id="ARBA00023125"/>
    </source>
</evidence>
<dbReference type="GO" id="GO:0003700">
    <property type="term" value="F:DNA-binding transcription factor activity"/>
    <property type="evidence" value="ECO:0007669"/>
    <property type="project" value="InterPro"/>
</dbReference>
<dbReference type="PANTHER" id="PTHR46373:SF2">
    <property type="entry name" value="RWP-RK DOMAIN-CONTAINING PROTEIN"/>
    <property type="match status" value="1"/>
</dbReference>
<dbReference type="Pfam" id="PF02042">
    <property type="entry name" value="RWP-RK"/>
    <property type="match status" value="1"/>
</dbReference>
<feature type="region of interest" description="Disordered" evidence="7">
    <location>
        <begin position="253"/>
        <end position="273"/>
    </location>
</feature>
<dbReference type="InterPro" id="IPR044607">
    <property type="entry name" value="RKD-like"/>
</dbReference>
<keyword evidence="2" id="KW-0805">Transcription regulation</keyword>
<evidence type="ECO:0000256" key="1">
    <source>
        <dbReference type="ARBA" id="ARBA00004049"/>
    </source>
</evidence>
<organism evidence="9">
    <name type="scientific">Guillardia theta</name>
    <name type="common">Cryptophyte</name>
    <name type="synonym">Cryptomonas phi</name>
    <dbReference type="NCBI Taxonomy" id="55529"/>
    <lineage>
        <taxon>Eukaryota</taxon>
        <taxon>Cryptophyceae</taxon>
        <taxon>Pyrenomonadales</taxon>
        <taxon>Geminigeraceae</taxon>
        <taxon>Guillardia</taxon>
    </lineage>
</organism>
<gene>
    <name evidence="9" type="ORF">GTHE00462_LOCUS29835</name>
</gene>
<dbReference type="EMBL" id="HBKN01038064">
    <property type="protein sequence ID" value="CAE2325304.1"/>
    <property type="molecule type" value="Transcribed_RNA"/>
</dbReference>
<feature type="region of interest" description="Disordered" evidence="7">
    <location>
        <begin position="289"/>
        <end position="314"/>
    </location>
</feature>
<reference evidence="9" key="1">
    <citation type="submission" date="2021-01" db="EMBL/GenBank/DDBJ databases">
        <authorList>
            <person name="Corre E."/>
            <person name="Pelletier E."/>
            <person name="Niang G."/>
            <person name="Scheremetjew M."/>
            <person name="Finn R."/>
            <person name="Kale V."/>
            <person name="Holt S."/>
            <person name="Cochrane G."/>
            <person name="Meng A."/>
            <person name="Brown T."/>
            <person name="Cohen L."/>
        </authorList>
    </citation>
    <scope>NUCLEOTIDE SEQUENCE</scope>
    <source>
        <strain evidence="9">CCMP 2712</strain>
    </source>
</reference>
<dbReference type="GO" id="GO:0003677">
    <property type="term" value="F:DNA binding"/>
    <property type="evidence" value="ECO:0007669"/>
    <property type="project" value="UniProtKB-KW"/>
</dbReference>
<feature type="region of interest" description="Disordered" evidence="7">
    <location>
        <begin position="96"/>
        <end position="121"/>
    </location>
</feature>
<evidence type="ECO:0000256" key="6">
    <source>
        <dbReference type="ARBA" id="ARBA00023242"/>
    </source>
</evidence>
<dbReference type="AlphaFoldDB" id="A0A7S4URQ3"/>